<accession>A0A1G2LS02</accession>
<comment type="caution">
    <text evidence="1">The sequence shown here is derived from an EMBL/GenBank/DDBJ whole genome shotgun (WGS) entry which is preliminary data.</text>
</comment>
<name>A0A1G2LS02_9BACT</name>
<dbReference type="Proteomes" id="UP000177171">
    <property type="component" value="Unassembled WGS sequence"/>
</dbReference>
<proteinExistence type="predicted"/>
<dbReference type="AlphaFoldDB" id="A0A1G2LS02"/>
<dbReference type="InterPro" id="IPR035093">
    <property type="entry name" value="RelE/ParE_toxin_dom_sf"/>
</dbReference>
<sequence>MKILPPRKDIIEYLKERNLLNKWGKAVRFFESNMRYPSLETELLEPHWRGIYPFRIDKKYRALFFITLSGDAEVFKVTNHYKK</sequence>
<gene>
    <name evidence="1" type="ORF">A3G49_05880</name>
</gene>
<organism evidence="1 2">
    <name type="scientific">Candidatus Sungbacteria bacterium RIFCSPLOWO2_12_FULL_41_11</name>
    <dbReference type="NCBI Taxonomy" id="1802286"/>
    <lineage>
        <taxon>Bacteria</taxon>
        <taxon>Candidatus Sungiibacteriota</taxon>
    </lineage>
</organism>
<evidence type="ECO:0000313" key="1">
    <source>
        <dbReference type="EMBL" id="OHA14323.1"/>
    </source>
</evidence>
<evidence type="ECO:0000313" key="2">
    <source>
        <dbReference type="Proteomes" id="UP000177171"/>
    </source>
</evidence>
<dbReference type="SUPFAM" id="SSF143011">
    <property type="entry name" value="RelE-like"/>
    <property type="match status" value="1"/>
</dbReference>
<dbReference type="EMBL" id="MHQY01000009">
    <property type="protein sequence ID" value="OHA14323.1"/>
    <property type="molecule type" value="Genomic_DNA"/>
</dbReference>
<reference evidence="1 2" key="1">
    <citation type="journal article" date="2016" name="Nat. Commun.">
        <title>Thousands of microbial genomes shed light on interconnected biogeochemical processes in an aquifer system.</title>
        <authorList>
            <person name="Anantharaman K."/>
            <person name="Brown C.T."/>
            <person name="Hug L.A."/>
            <person name="Sharon I."/>
            <person name="Castelle C.J."/>
            <person name="Probst A.J."/>
            <person name="Thomas B.C."/>
            <person name="Singh A."/>
            <person name="Wilkins M.J."/>
            <person name="Karaoz U."/>
            <person name="Brodie E.L."/>
            <person name="Williams K.H."/>
            <person name="Hubbard S.S."/>
            <person name="Banfield J.F."/>
        </authorList>
    </citation>
    <scope>NUCLEOTIDE SEQUENCE [LARGE SCALE GENOMIC DNA]</scope>
</reference>
<protein>
    <submittedName>
        <fullName evidence="1">Uncharacterized protein</fullName>
    </submittedName>
</protein>